<reference evidence="5" key="1">
    <citation type="submission" date="2020-10" db="EMBL/GenBank/DDBJ databases">
        <authorList>
            <person name="Gilroy R."/>
        </authorList>
    </citation>
    <scope>NUCLEOTIDE SEQUENCE</scope>
    <source>
        <strain evidence="5">CHK181-108</strain>
    </source>
</reference>
<feature type="signal peptide" evidence="3">
    <location>
        <begin position="1"/>
        <end position="19"/>
    </location>
</feature>
<dbReference type="AlphaFoldDB" id="A0A9D1KRC5"/>
<feature type="chain" id="PRO_5038690761" evidence="3">
    <location>
        <begin position="20"/>
        <end position="325"/>
    </location>
</feature>
<sequence>MKKTAVILAAMMFGATALAYSGASDWAVPELNKAEGYGLIPEVLDRADVSEPINRAEFAAVSVRLYEALSGSEAQTGEDPFTDTDDEEVLKAYALGITGGVTADTFEPDTLLSREQAATMLARVYKVYTGKDISSSPQKLFADDEDISRWARDSVYFMAENGIILGMENNIFAPRNITPEQEASGYANTTREQAVIIAERMYERFRSEEPQATDTPQATDEPSATDSPQATEKPSGETDYLSLIPTITFGEITEEKSDGSSAQITVEGVTQEDYDAYVRTVEGRYPTHVNSLEGASQFVIKTDGTYNIRVSFVGSEMIVSVEDAR</sequence>
<evidence type="ECO:0000259" key="4">
    <source>
        <dbReference type="PROSITE" id="PS51272"/>
    </source>
</evidence>
<reference evidence="5" key="2">
    <citation type="journal article" date="2021" name="PeerJ">
        <title>Extensive microbial diversity within the chicken gut microbiome revealed by metagenomics and culture.</title>
        <authorList>
            <person name="Gilroy R."/>
            <person name="Ravi A."/>
            <person name="Getino M."/>
            <person name="Pursley I."/>
            <person name="Horton D.L."/>
            <person name="Alikhan N.F."/>
            <person name="Baker D."/>
            <person name="Gharbi K."/>
            <person name="Hall N."/>
            <person name="Watson M."/>
            <person name="Adriaenssens E.M."/>
            <person name="Foster-Nyarko E."/>
            <person name="Jarju S."/>
            <person name="Secka A."/>
            <person name="Antonio M."/>
            <person name="Oren A."/>
            <person name="Chaudhuri R.R."/>
            <person name="La Ragione R."/>
            <person name="Hildebrand F."/>
            <person name="Pallen M.J."/>
        </authorList>
    </citation>
    <scope>NUCLEOTIDE SEQUENCE</scope>
    <source>
        <strain evidence="5">CHK181-108</strain>
    </source>
</reference>
<feature type="domain" description="SLH" evidence="4">
    <location>
        <begin position="72"/>
        <end position="135"/>
    </location>
</feature>
<organism evidence="5 6">
    <name type="scientific">Candidatus Ornithomonoglobus intestinigallinarum</name>
    <dbReference type="NCBI Taxonomy" id="2840894"/>
    <lineage>
        <taxon>Bacteria</taxon>
        <taxon>Bacillati</taxon>
        <taxon>Bacillota</taxon>
        <taxon>Clostridia</taxon>
        <taxon>Candidatus Ornithomonoglobus</taxon>
    </lineage>
</organism>
<dbReference type="EMBL" id="DVLU01000062">
    <property type="protein sequence ID" value="HIT85472.1"/>
    <property type="molecule type" value="Genomic_DNA"/>
</dbReference>
<gene>
    <name evidence="5" type="ORF">IAA60_06155</name>
</gene>
<keyword evidence="1" id="KW-0677">Repeat</keyword>
<dbReference type="InterPro" id="IPR001119">
    <property type="entry name" value="SLH_dom"/>
</dbReference>
<dbReference type="PROSITE" id="PS51272">
    <property type="entry name" value="SLH"/>
    <property type="match status" value="2"/>
</dbReference>
<feature type="compositionally biased region" description="Polar residues" evidence="2">
    <location>
        <begin position="210"/>
        <end position="232"/>
    </location>
</feature>
<feature type="domain" description="SLH" evidence="4">
    <location>
        <begin position="138"/>
        <end position="212"/>
    </location>
</feature>
<evidence type="ECO:0000256" key="2">
    <source>
        <dbReference type="SAM" id="MobiDB-lite"/>
    </source>
</evidence>
<dbReference type="Pfam" id="PF00395">
    <property type="entry name" value="SLH"/>
    <property type="match status" value="2"/>
</dbReference>
<evidence type="ECO:0000256" key="1">
    <source>
        <dbReference type="ARBA" id="ARBA00022737"/>
    </source>
</evidence>
<proteinExistence type="predicted"/>
<name>A0A9D1KRC5_9FIRM</name>
<dbReference type="Proteomes" id="UP000824165">
    <property type="component" value="Unassembled WGS sequence"/>
</dbReference>
<keyword evidence="3" id="KW-0732">Signal</keyword>
<evidence type="ECO:0000313" key="6">
    <source>
        <dbReference type="Proteomes" id="UP000824165"/>
    </source>
</evidence>
<protein>
    <submittedName>
        <fullName evidence="5">S-layer homology domain-containing protein</fullName>
    </submittedName>
</protein>
<comment type="caution">
    <text evidence="5">The sequence shown here is derived from an EMBL/GenBank/DDBJ whole genome shotgun (WGS) entry which is preliminary data.</text>
</comment>
<feature type="region of interest" description="Disordered" evidence="2">
    <location>
        <begin position="207"/>
        <end position="239"/>
    </location>
</feature>
<evidence type="ECO:0000313" key="5">
    <source>
        <dbReference type="EMBL" id="HIT85472.1"/>
    </source>
</evidence>
<evidence type="ECO:0000256" key="3">
    <source>
        <dbReference type="SAM" id="SignalP"/>
    </source>
</evidence>
<accession>A0A9D1KRC5</accession>